<protein>
    <recommendedName>
        <fullName evidence="6 21">Ubiquinol-cytochrome c reductase iron-sulfur subunit</fullName>
        <ecNumber evidence="5 21">7.1.1.8</ecNumber>
    </recommendedName>
</protein>
<dbReference type="PROSITE" id="PS51296">
    <property type="entry name" value="RIESKE"/>
    <property type="match status" value="1"/>
</dbReference>
<dbReference type="PROSITE" id="PS51318">
    <property type="entry name" value="TAT"/>
    <property type="match status" value="1"/>
</dbReference>
<comment type="subunit">
    <text evidence="4 22">The main subunits of complex b-c1 are: cytochrome b, cytochrome c1 and the Rieske protein.</text>
</comment>
<dbReference type="SUPFAM" id="SSF50022">
    <property type="entry name" value="ISP domain"/>
    <property type="match status" value="1"/>
</dbReference>
<dbReference type="Pfam" id="PF00355">
    <property type="entry name" value="Rieske"/>
    <property type="match status" value="1"/>
</dbReference>
<evidence type="ECO:0000256" key="21">
    <source>
        <dbReference type="RuleBase" id="RU004494"/>
    </source>
</evidence>
<reference evidence="27 28" key="1">
    <citation type="submission" date="2019-11" db="EMBL/GenBank/DDBJ databases">
        <authorList>
            <person name="Holert J."/>
        </authorList>
    </citation>
    <scope>NUCLEOTIDE SEQUENCE [LARGE SCALE GENOMIC DNA]</scope>
    <source>
        <strain evidence="26">BC5_2</strain>
        <strain evidence="25">SB11_3</strain>
    </source>
</reference>
<proteinExistence type="inferred from homology"/>
<evidence type="ECO:0000256" key="23">
    <source>
        <dbReference type="SAM" id="MobiDB-lite"/>
    </source>
</evidence>
<feature type="region of interest" description="Disordered" evidence="23">
    <location>
        <begin position="85"/>
        <end position="107"/>
    </location>
</feature>
<evidence type="ECO:0000256" key="15">
    <source>
        <dbReference type="ARBA" id="ARBA00022989"/>
    </source>
</evidence>
<evidence type="ECO:0000256" key="3">
    <source>
        <dbReference type="ARBA" id="ARBA00010651"/>
    </source>
</evidence>
<evidence type="ECO:0000313" key="27">
    <source>
        <dbReference type="Proteomes" id="UP000434580"/>
    </source>
</evidence>
<keyword evidence="16" id="KW-0408">Iron</keyword>
<dbReference type="GO" id="GO:0051537">
    <property type="term" value="F:2 iron, 2 sulfur cluster binding"/>
    <property type="evidence" value="ECO:0007669"/>
    <property type="project" value="UniProtKB-KW"/>
</dbReference>
<sequence length="197" mass="20922">MSNDGVNTSRRRFLATSTAVVGAAGAVGVAVPFLGSWAPSAKAKAAGAPVKADMSKLRPGELITVEWRGKPVYVMRRTEAQLKDLPSLNDQLRDPESNASNQPEYAKNIDRSIKPEYSVLIGLCTHLGCAPKPRPEVAPADLGADWKGGFFCPCHGSKFDLAGRVYKGVPAPTNLEVPPYKYESELVITIGVDGGAA</sequence>
<keyword evidence="26" id="KW-0560">Oxidoreductase</keyword>
<dbReference type="GO" id="GO:0016491">
    <property type="term" value="F:oxidoreductase activity"/>
    <property type="evidence" value="ECO:0007669"/>
    <property type="project" value="UniProtKB-KW"/>
</dbReference>
<dbReference type="Proteomes" id="UP000434580">
    <property type="component" value="Unassembled WGS sequence"/>
</dbReference>
<dbReference type="EMBL" id="CACSII010000017">
    <property type="protein sequence ID" value="CAA0114449.1"/>
    <property type="molecule type" value="Genomic_DNA"/>
</dbReference>
<evidence type="ECO:0000256" key="20">
    <source>
        <dbReference type="ARBA" id="ARBA00029351"/>
    </source>
</evidence>
<evidence type="ECO:0000256" key="6">
    <source>
        <dbReference type="ARBA" id="ARBA00019816"/>
    </source>
</evidence>
<dbReference type="Pfam" id="PF10399">
    <property type="entry name" value="UCR_Fe-S_N"/>
    <property type="match status" value="1"/>
</dbReference>
<keyword evidence="13" id="KW-1278">Translocase</keyword>
<dbReference type="PANTHER" id="PTHR10134">
    <property type="entry name" value="CYTOCHROME B-C1 COMPLEX SUBUNIT RIESKE, MITOCHONDRIAL"/>
    <property type="match status" value="1"/>
</dbReference>
<evidence type="ECO:0000256" key="8">
    <source>
        <dbReference type="ARBA" id="ARBA00022475"/>
    </source>
</evidence>
<evidence type="ECO:0000256" key="14">
    <source>
        <dbReference type="ARBA" id="ARBA00022982"/>
    </source>
</evidence>
<comment type="catalytic activity">
    <reaction evidence="20 21">
        <text>a quinol + 2 Fe(III)-[cytochrome c](out) = a quinone + 2 Fe(II)-[cytochrome c](out) + 2 H(+)(out)</text>
        <dbReference type="Rhea" id="RHEA:11484"/>
        <dbReference type="Rhea" id="RHEA-COMP:10350"/>
        <dbReference type="Rhea" id="RHEA-COMP:14399"/>
        <dbReference type="ChEBI" id="CHEBI:15378"/>
        <dbReference type="ChEBI" id="CHEBI:24646"/>
        <dbReference type="ChEBI" id="CHEBI:29033"/>
        <dbReference type="ChEBI" id="CHEBI:29034"/>
        <dbReference type="ChEBI" id="CHEBI:132124"/>
        <dbReference type="EC" id="7.1.1.8"/>
    </reaction>
</comment>
<dbReference type="Gene3D" id="2.102.10.10">
    <property type="entry name" value="Rieske [2Fe-2S] iron-sulphur domain"/>
    <property type="match status" value="1"/>
</dbReference>
<name>A0A5S9QD09_9GAMM</name>
<evidence type="ECO:0000256" key="17">
    <source>
        <dbReference type="ARBA" id="ARBA00023014"/>
    </source>
</evidence>
<evidence type="ECO:0000256" key="13">
    <source>
        <dbReference type="ARBA" id="ARBA00022967"/>
    </source>
</evidence>
<keyword evidence="15 21" id="KW-1133">Transmembrane helix</keyword>
<keyword evidence="10" id="KW-0001">2Fe-2S</keyword>
<evidence type="ECO:0000256" key="18">
    <source>
        <dbReference type="ARBA" id="ARBA00023136"/>
    </source>
</evidence>
<dbReference type="NCBIfam" id="TIGR01409">
    <property type="entry name" value="TAT_signal_seq"/>
    <property type="match status" value="1"/>
</dbReference>
<dbReference type="InterPro" id="IPR036922">
    <property type="entry name" value="Rieske_2Fe-2S_sf"/>
</dbReference>
<evidence type="ECO:0000256" key="22">
    <source>
        <dbReference type="RuleBase" id="RU004497"/>
    </source>
</evidence>
<dbReference type="InterPro" id="IPR014349">
    <property type="entry name" value="Rieske_Fe-S_prot"/>
</dbReference>
<evidence type="ECO:0000256" key="1">
    <source>
        <dbReference type="ARBA" id="ARBA00002444"/>
    </source>
</evidence>
<accession>A0A5S9QD09</accession>
<evidence type="ECO:0000256" key="19">
    <source>
        <dbReference type="ARBA" id="ARBA00023157"/>
    </source>
</evidence>
<dbReference type="NCBIfam" id="TIGR01416">
    <property type="entry name" value="Rieske_proteo"/>
    <property type="match status" value="1"/>
</dbReference>
<keyword evidence="7 21" id="KW-0813">Transport</keyword>
<keyword evidence="19" id="KW-1015">Disulfide bond</keyword>
<evidence type="ECO:0000256" key="9">
    <source>
        <dbReference type="ARBA" id="ARBA00022692"/>
    </source>
</evidence>
<keyword evidence="12" id="KW-0732">Signal</keyword>
<dbReference type="InterPro" id="IPR019546">
    <property type="entry name" value="TAT_signal_bac_arc"/>
</dbReference>
<comment type="similarity">
    <text evidence="3">Belongs to the Rieske iron-sulfur protein family.</text>
</comment>
<comment type="miscellaneous">
    <text evidence="21">The Rieske protein is a high potential 2Fe-2S protein.</text>
</comment>
<dbReference type="EC" id="7.1.1.8" evidence="5 21"/>
<evidence type="ECO:0000313" key="25">
    <source>
        <dbReference type="EMBL" id="CAA0083707.1"/>
    </source>
</evidence>
<keyword evidence="14 21" id="KW-0249">Electron transport</keyword>
<comment type="subcellular location">
    <subcellularLocation>
        <location evidence="2">Cell membrane</location>
        <topology evidence="2">Single-pass membrane protein</topology>
    </subcellularLocation>
</comment>
<evidence type="ECO:0000313" key="28">
    <source>
        <dbReference type="Proteomes" id="UP000441399"/>
    </source>
</evidence>
<evidence type="ECO:0000256" key="2">
    <source>
        <dbReference type="ARBA" id="ARBA00004162"/>
    </source>
</evidence>
<dbReference type="InterPro" id="IPR019470">
    <property type="entry name" value="Ubiq_cytC_Rdtase_Fe-S_su_TAT"/>
</dbReference>
<evidence type="ECO:0000313" key="26">
    <source>
        <dbReference type="EMBL" id="CAA0114449.1"/>
    </source>
</evidence>
<gene>
    <name evidence="26" type="primary">petA</name>
    <name evidence="26" type="ORF">DPBNPPHM_01838</name>
    <name evidence="25" type="ORF">OPDIPICF_00568</name>
</gene>
<dbReference type="InterPro" id="IPR017941">
    <property type="entry name" value="Rieske_2Fe-2S"/>
</dbReference>
<keyword evidence="9 21" id="KW-0812">Transmembrane</keyword>
<evidence type="ECO:0000256" key="11">
    <source>
        <dbReference type="ARBA" id="ARBA00022723"/>
    </source>
</evidence>
<organism evidence="26 27">
    <name type="scientific">BD1-7 clade bacterium</name>
    <dbReference type="NCBI Taxonomy" id="2029982"/>
    <lineage>
        <taxon>Bacteria</taxon>
        <taxon>Pseudomonadati</taxon>
        <taxon>Pseudomonadota</taxon>
        <taxon>Gammaproteobacteria</taxon>
        <taxon>Cellvibrionales</taxon>
        <taxon>Spongiibacteraceae</taxon>
        <taxon>BD1-7 clade</taxon>
    </lineage>
</organism>
<evidence type="ECO:0000256" key="10">
    <source>
        <dbReference type="ARBA" id="ARBA00022714"/>
    </source>
</evidence>
<comment type="cofactor">
    <cofactor evidence="21">
        <name>[2Fe-2S] cluster</name>
        <dbReference type="ChEBI" id="CHEBI:190135"/>
    </cofactor>
    <text evidence="21">Binds 1 [2Fe-2S] cluster per subunit.</text>
</comment>
<evidence type="ECO:0000256" key="4">
    <source>
        <dbReference type="ARBA" id="ARBA00011649"/>
    </source>
</evidence>
<dbReference type="InterPro" id="IPR006317">
    <property type="entry name" value="Ubiquinol_cyt_c_Rdtase_Fe-S-su"/>
</dbReference>
<feature type="domain" description="Rieske" evidence="24">
    <location>
        <begin position="84"/>
        <end position="189"/>
    </location>
</feature>
<evidence type="ECO:0000256" key="12">
    <source>
        <dbReference type="ARBA" id="ARBA00022729"/>
    </source>
</evidence>
<keyword evidence="11" id="KW-0479">Metal-binding</keyword>
<feature type="transmembrane region" description="Helical" evidence="21">
    <location>
        <begin position="12"/>
        <end position="34"/>
    </location>
</feature>
<keyword evidence="17" id="KW-0411">Iron-sulfur</keyword>
<dbReference type="GO" id="GO:0008121">
    <property type="term" value="F:quinol-cytochrome-c reductase activity"/>
    <property type="evidence" value="ECO:0007669"/>
    <property type="project" value="UniProtKB-EC"/>
</dbReference>
<dbReference type="OrthoDB" id="9767869at2"/>
<keyword evidence="28" id="KW-1185">Reference proteome</keyword>
<dbReference type="GO" id="GO:0046872">
    <property type="term" value="F:metal ion binding"/>
    <property type="evidence" value="ECO:0007669"/>
    <property type="project" value="UniProtKB-KW"/>
</dbReference>
<dbReference type="PRINTS" id="PR00162">
    <property type="entry name" value="RIESKE"/>
</dbReference>
<keyword evidence="8" id="KW-1003">Cell membrane</keyword>
<comment type="function">
    <text evidence="1">Component of the ubiquinol-cytochrome c reductase complex (complex III or cytochrome b-c1 complex), which is a respiratory chain that generates an electrochemical potential coupled to ATP synthesis.</text>
</comment>
<dbReference type="CDD" id="cd03470">
    <property type="entry name" value="Rieske_cytochrome_bc1"/>
    <property type="match status" value="1"/>
</dbReference>
<dbReference type="AlphaFoldDB" id="A0A5S9QD09"/>
<dbReference type="EMBL" id="CACSIO010000001">
    <property type="protein sequence ID" value="CAA0083707.1"/>
    <property type="molecule type" value="Genomic_DNA"/>
</dbReference>
<evidence type="ECO:0000256" key="5">
    <source>
        <dbReference type="ARBA" id="ARBA00012951"/>
    </source>
</evidence>
<evidence type="ECO:0000259" key="24">
    <source>
        <dbReference type="PROSITE" id="PS51296"/>
    </source>
</evidence>
<dbReference type="Proteomes" id="UP000441399">
    <property type="component" value="Unassembled WGS sequence"/>
</dbReference>
<dbReference type="InterPro" id="IPR005805">
    <property type="entry name" value="Rieske_Fe-S_prot_C"/>
</dbReference>
<dbReference type="Gene3D" id="1.20.5.510">
    <property type="entry name" value="Single helix bin"/>
    <property type="match status" value="1"/>
</dbReference>
<evidence type="ECO:0000256" key="16">
    <source>
        <dbReference type="ARBA" id="ARBA00023004"/>
    </source>
</evidence>
<dbReference type="GO" id="GO:0005886">
    <property type="term" value="C:plasma membrane"/>
    <property type="evidence" value="ECO:0007669"/>
    <property type="project" value="UniProtKB-SubCell"/>
</dbReference>
<keyword evidence="18 21" id="KW-0472">Membrane</keyword>
<dbReference type="InterPro" id="IPR006311">
    <property type="entry name" value="TAT_signal"/>
</dbReference>
<evidence type="ECO:0000256" key="7">
    <source>
        <dbReference type="ARBA" id="ARBA00022448"/>
    </source>
</evidence>